<feature type="non-terminal residue" evidence="1">
    <location>
        <position position="66"/>
    </location>
</feature>
<name>A0A2G8SW93_9BURK</name>
<organism evidence="1 2">
    <name type="scientific">Massilia psychrophila</name>
    <dbReference type="NCBI Taxonomy" id="1603353"/>
    <lineage>
        <taxon>Bacteria</taxon>
        <taxon>Pseudomonadati</taxon>
        <taxon>Pseudomonadota</taxon>
        <taxon>Betaproteobacteria</taxon>
        <taxon>Burkholderiales</taxon>
        <taxon>Oxalobacteraceae</taxon>
        <taxon>Telluria group</taxon>
        <taxon>Massilia</taxon>
    </lineage>
</organism>
<dbReference type="Proteomes" id="UP000228593">
    <property type="component" value="Unassembled WGS sequence"/>
</dbReference>
<feature type="non-terminal residue" evidence="1">
    <location>
        <position position="1"/>
    </location>
</feature>
<reference evidence="1 2" key="1">
    <citation type="submission" date="2017-10" db="EMBL/GenBank/DDBJ databases">
        <title>Massilia psychrophilum sp. nov., a novel purple-pigmented bacterium isolated from Tianshan glacier, Xinjiang Municipality, China.</title>
        <authorList>
            <person name="Wang H."/>
        </authorList>
    </citation>
    <scope>NUCLEOTIDE SEQUENCE [LARGE SCALE GENOMIC DNA]</scope>
    <source>
        <strain evidence="1 2">JCM 30813</strain>
    </source>
</reference>
<evidence type="ECO:0000313" key="1">
    <source>
        <dbReference type="EMBL" id="PIL37768.1"/>
    </source>
</evidence>
<sequence length="66" mass="6911">GQVHVSAFPEGVTEVAQYGPNVRALGVHLTQGQMLPFARAAELIHDIYGLSVSPGALLAWVGEARG</sequence>
<dbReference type="AlphaFoldDB" id="A0A2G8SW93"/>
<keyword evidence="2" id="KW-1185">Reference proteome</keyword>
<comment type="caution">
    <text evidence="1">The sequence shown here is derived from an EMBL/GenBank/DDBJ whole genome shotgun (WGS) entry which is preliminary data.</text>
</comment>
<accession>A0A2G8SW93</accession>
<evidence type="ECO:0000313" key="2">
    <source>
        <dbReference type="Proteomes" id="UP000228593"/>
    </source>
</evidence>
<gene>
    <name evidence="1" type="ORF">CR103_21805</name>
</gene>
<protein>
    <submittedName>
        <fullName evidence="1">Uncharacterized protein</fullName>
    </submittedName>
</protein>
<dbReference type="EMBL" id="PDOB01000113">
    <property type="protein sequence ID" value="PIL37768.1"/>
    <property type="molecule type" value="Genomic_DNA"/>
</dbReference>
<proteinExistence type="predicted"/>